<organism evidence="2 3">
    <name type="scientific">Nibribacter koreensis</name>
    <dbReference type="NCBI Taxonomy" id="1084519"/>
    <lineage>
        <taxon>Bacteria</taxon>
        <taxon>Pseudomonadati</taxon>
        <taxon>Bacteroidota</taxon>
        <taxon>Cytophagia</taxon>
        <taxon>Cytophagales</taxon>
        <taxon>Hymenobacteraceae</taxon>
        <taxon>Nibribacter</taxon>
    </lineage>
</organism>
<dbReference type="EMBL" id="BAABGX010000002">
    <property type="protein sequence ID" value="GAA4308877.1"/>
    <property type="molecule type" value="Genomic_DNA"/>
</dbReference>
<dbReference type="InterPro" id="IPR051531">
    <property type="entry name" value="N-acetyltransferase"/>
</dbReference>
<dbReference type="SUPFAM" id="SSF55729">
    <property type="entry name" value="Acyl-CoA N-acyltransferases (Nat)"/>
    <property type="match status" value="1"/>
</dbReference>
<comment type="caution">
    <text evidence="2">The sequence shown here is derived from an EMBL/GenBank/DDBJ whole genome shotgun (WGS) entry which is preliminary data.</text>
</comment>
<proteinExistence type="predicted"/>
<dbReference type="PROSITE" id="PS51186">
    <property type="entry name" value="GNAT"/>
    <property type="match status" value="1"/>
</dbReference>
<dbReference type="RefSeq" id="WP_345166777.1">
    <property type="nucleotide sequence ID" value="NZ_BAABGX010000002.1"/>
</dbReference>
<feature type="domain" description="N-acetyltransferase" evidence="1">
    <location>
        <begin position="5"/>
        <end position="166"/>
    </location>
</feature>
<evidence type="ECO:0000313" key="3">
    <source>
        <dbReference type="Proteomes" id="UP001501844"/>
    </source>
</evidence>
<name>A0ABP8FQA8_9BACT</name>
<dbReference type="PANTHER" id="PTHR43792">
    <property type="entry name" value="GNAT FAMILY, PUTATIVE (AFU_ORTHOLOGUE AFUA_3G00765)-RELATED-RELATED"/>
    <property type="match status" value="1"/>
</dbReference>
<keyword evidence="3" id="KW-1185">Reference proteome</keyword>
<reference evidence="3" key="1">
    <citation type="journal article" date="2019" name="Int. J. Syst. Evol. Microbiol.">
        <title>The Global Catalogue of Microorganisms (GCM) 10K type strain sequencing project: providing services to taxonomists for standard genome sequencing and annotation.</title>
        <authorList>
            <consortium name="The Broad Institute Genomics Platform"/>
            <consortium name="The Broad Institute Genome Sequencing Center for Infectious Disease"/>
            <person name="Wu L."/>
            <person name="Ma J."/>
        </authorList>
    </citation>
    <scope>NUCLEOTIDE SEQUENCE [LARGE SCALE GENOMIC DNA]</scope>
    <source>
        <strain evidence="3">JCM 17917</strain>
    </source>
</reference>
<evidence type="ECO:0000259" key="1">
    <source>
        <dbReference type="PROSITE" id="PS51186"/>
    </source>
</evidence>
<dbReference type="PANTHER" id="PTHR43792:SF1">
    <property type="entry name" value="N-ACETYLTRANSFERASE DOMAIN-CONTAINING PROTEIN"/>
    <property type="match status" value="1"/>
</dbReference>
<gene>
    <name evidence="2" type="ORF">GCM10023183_25750</name>
</gene>
<dbReference type="InterPro" id="IPR016181">
    <property type="entry name" value="Acyl_CoA_acyltransferase"/>
</dbReference>
<protein>
    <recommendedName>
        <fullName evidence="1">N-acetyltransferase domain-containing protein</fullName>
    </recommendedName>
</protein>
<evidence type="ECO:0000313" key="2">
    <source>
        <dbReference type="EMBL" id="GAA4308877.1"/>
    </source>
</evidence>
<dbReference type="InterPro" id="IPR000182">
    <property type="entry name" value="GNAT_dom"/>
</dbReference>
<dbReference type="Gene3D" id="3.40.630.30">
    <property type="match status" value="1"/>
</dbReference>
<dbReference type="Pfam" id="PF13302">
    <property type="entry name" value="Acetyltransf_3"/>
    <property type="match status" value="1"/>
</dbReference>
<accession>A0ABP8FQA8</accession>
<sequence>MKASLEVRELQADDISLIADYWLKSDPDFLVSMGVDLQKLPSREGLTHMLTQQLKAPMSEKMTYALIWLVDGTPVGHCNVNNIQFGQSAYMHLHLWQSATRQQGMGTELVKKSLPFFFENLELHELYSEPYALNIAPNKTLEKVGFTFEKRYVTVPGSLNFEQEVNRWKLTRSDYQRIVAGQHS</sequence>
<dbReference type="Proteomes" id="UP001501844">
    <property type="component" value="Unassembled WGS sequence"/>
</dbReference>